<dbReference type="InterPro" id="IPR052670">
    <property type="entry name" value="UPF0654_domain"/>
</dbReference>
<dbReference type="Pfam" id="PF10346">
    <property type="entry name" value="Con-6"/>
    <property type="match status" value="3"/>
</dbReference>
<reference evidence="2" key="1">
    <citation type="journal article" date="2023" name="IMA Fungus">
        <title>Comparative genomic study of the Penicillium genus elucidates a diverse pangenome and 15 lateral gene transfer events.</title>
        <authorList>
            <person name="Petersen C."/>
            <person name="Sorensen T."/>
            <person name="Nielsen M.R."/>
            <person name="Sondergaard T.E."/>
            <person name="Sorensen J.L."/>
            <person name="Fitzpatrick D.A."/>
            <person name="Frisvad J.C."/>
            <person name="Nielsen K.L."/>
        </authorList>
    </citation>
    <scope>NUCLEOTIDE SEQUENCE</scope>
    <source>
        <strain evidence="2">IBT 17514</strain>
    </source>
</reference>
<keyword evidence="3" id="KW-1185">Reference proteome</keyword>
<name>A0AAD6N1W0_9EURO</name>
<dbReference type="EMBL" id="JAQJAN010000001">
    <property type="protein sequence ID" value="KAJ5741055.1"/>
    <property type="molecule type" value="Genomic_DNA"/>
</dbReference>
<dbReference type="AlphaFoldDB" id="A0AAD6N1W0"/>
<protein>
    <submittedName>
        <fullName evidence="2">Uncharacterized protein</fullName>
    </submittedName>
</protein>
<dbReference type="PANTHER" id="PTHR36576:SF2">
    <property type="entry name" value="PROTEIN CON-6, PUTATIVE (AFU_ORTHOLOGUE AFUA_4G03615)-RELATED"/>
    <property type="match status" value="1"/>
</dbReference>
<feature type="region of interest" description="Disordered" evidence="1">
    <location>
        <begin position="47"/>
        <end position="100"/>
    </location>
</feature>
<dbReference type="InterPro" id="IPR018824">
    <property type="entry name" value="Conidiation-specific_6"/>
</dbReference>
<dbReference type="PANTHER" id="PTHR36576">
    <property type="entry name" value="UPF0654 PROTEIN C11D3.01C-RELATED"/>
    <property type="match status" value="1"/>
</dbReference>
<organism evidence="2 3">
    <name type="scientific">Penicillium malachiteum</name>
    <dbReference type="NCBI Taxonomy" id="1324776"/>
    <lineage>
        <taxon>Eukaryota</taxon>
        <taxon>Fungi</taxon>
        <taxon>Dikarya</taxon>
        <taxon>Ascomycota</taxon>
        <taxon>Pezizomycotina</taxon>
        <taxon>Eurotiomycetes</taxon>
        <taxon>Eurotiomycetidae</taxon>
        <taxon>Eurotiales</taxon>
        <taxon>Aspergillaceae</taxon>
        <taxon>Penicillium</taxon>
    </lineage>
</organism>
<sequence>MSDQNQTTPDEPEERINAARGYKAALHNKKVSMEAKEHAQEMLPKLNEEGARQELREKSSHMPYHRHQRYGQRSRRDEIPISPQGRIDAARGYKAATRNPLVSAEGRTHARNMLQQIDDEEARQELYHQDDSPKDPMRVAAGLKAARKNPLVSEKGHKWATEQLHEFESDN</sequence>
<feature type="region of interest" description="Disordered" evidence="1">
    <location>
        <begin position="1"/>
        <end position="22"/>
    </location>
</feature>
<proteinExistence type="predicted"/>
<accession>A0AAD6N1W0</accession>
<gene>
    <name evidence="2" type="ORF">N7493_000927</name>
</gene>
<reference evidence="2" key="2">
    <citation type="submission" date="2023-01" db="EMBL/GenBank/DDBJ databases">
        <authorList>
            <person name="Petersen C."/>
        </authorList>
    </citation>
    <scope>NUCLEOTIDE SEQUENCE</scope>
    <source>
        <strain evidence="2">IBT 17514</strain>
    </source>
</reference>
<dbReference type="Proteomes" id="UP001215712">
    <property type="component" value="Unassembled WGS sequence"/>
</dbReference>
<evidence type="ECO:0000313" key="2">
    <source>
        <dbReference type="EMBL" id="KAJ5741055.1"/>
    </source>
</evidence>
<comment type="caution">
    <text evidence="2">The sequence shown here is derived from an EMBL/GenBank/DDBJ whole genome shotgun (WGS) entry which is preliminary data.</text>
</comment>
<evidence type="ECO:0000313" key="3">
    <source>
        <dbReference type="Proteomes" id="UP001215712"/>
    </source>
</evidence>
<evidence type="ECO:0000256" key="1">
    <source>
        <dbReference type="SAM" id="MobiDB-lite"/>
    </source>
</evidence>
<feature type="compositionally biased region" description="Basic and acidic residues" evidence="1">
    <location>
        <begin position="47"/>
        <end position="60"/>
    </location>
</feature>
<feature type="compositionally biased region" description="Basic residues" evidence="1">
    <location>
        <begin position="63"/>
        <end position="73"/>
    </location>
</feature>
<dbReference type="GO" id="GO:0005737">
    <property type="term" value="C:cytoplasm"/>
    <property type="evidence" value="ECO:0007669"/>
    <property type="project" value="TreeGrafter"/>
</dbReference>